<dbReference type="Proteomes" id="UP000823674">
    <property type="component" value="Chromosome A01"/>
</dbReference>
<sequence>MLSSTSPPQLYVLRKDVPSFTLNGKTIINAEEKHRLASSVRRRRPASSLPRVKHRDALSSIPLLSLSILHDTAEDQGLGLLRVSDWKMALIMRLGLEVKEGLLLWWLSRGMTENLFRWKFVFFSLLVGAKKGCFFTKDFLQMRNVIISSTWHYQSINHLLDYAFCLFENLVMMIMECFETAKRKLEKSMVADNDSEDEFCREIELLARLHHRHLVALKGFCAKKNE</sequence>
<dbReference type="Gene3D" id="3.30.200.20">
    <property type="entry name" value="Phosphorylase Kinase, domain 1"/>
    <property type="match status" value="1"/>
</dbReference>
<dbReference type="SUPFAM" id="SSF56112">
    <property type="entry name" value="Protein kinase-like (PK-like)"/>
    <property type="match status" value="1"/>
</dbReference>
<feature type="non-terminal residue" evidence="1">
    <location>
        <position position="226"/>
    </location>
</feature>
<name>A0ABQ7NT38_BRACM</name>
<reference evidence="1 2" key="1">
    <citation type="submission" date="2021-03" db="EMBL/GenBank/DDBJ databases">
        <authorList>
            <person name="King G.J."/>
            <person name="Bancroft I."/>
            <person name="Baten A."/>
            <person name="Bloomfield J."/>
            <person name="Borpatragohain P."/>
            <person name="He Z."/>
            <person name="Irish N."/>
            <person name="Irwin J."/>
            <person name="Liu K."/>
            <person name="Mauleon R.P."/>
            <person name="Moore J."/>
            <person name="Morris R."/>
            <person name="Ostergaard L."/>
            <person name="Wang B."/>
            <person name="Wells R."/>
        </authorList>
    </citation>
    <scope>NUCLEOTIDE SEQUENCE [LARGE SCALE GENOMIC DNA]</scope>
    <source>
        <strain evidence="1">R-o-18</strain>
        <tissue evidence="1">Leaf</tissue>
    </source>
</reference>
<dbReference type="EMBL" id="JADBGQ010000001">
    <property type="protein sequence ID" value="KAG5413286.1"/>
    <property type="molecule type" value="Genomic_DNA"/>
</dbReference>
<evidence type="ECO:0000313" key="2">
    <source>
        <dbReference type="Proteomes" id="UP000823674"/>
    </source>
</evidence>
<gene>
    <name evidence="1" type="primary">A01g501270.1_BraROA</name>
    <name evidence="1" type="ORF">IGI04_000853</name>
</gene>
<comment type="caution">
    <text evidence="1">The sequence shown here is derived from an EMBL/GenBank/DDBJ whole genome shotgun (WGS) entry which is preliminary data.</text>
</comment>
<evidence type="ECO:0000313" key="1">
    <source>
        <dbReference type="EMBL" id="KAG5413286.1"/>
    </source>
</evidence>
<organism evidence="1 2">
    <name type="scientific">Brassica rapa subsp. trilocularis</name>
    <dbReference type="NCBI Taxonomy" id="1813537"/>
    <lineage>
        <taxon>Eukaryota</taxon>
        <taxon>Viridiplantae</taxon>
        <taxon>Streptophyta</taxon>
        <taxon>Embryophyta</taxon>
        <taxon>Tracheophyta</taxon>
        <taxon>Spermatophyta</taxon>
        <taxon>Magnoliopsida</taxon>
        <taxon>eudicotyledons</taxon>
        <taxon>Gunneridae</taxon>
        <taxon>Pentapetalae</taxon>
        <taxon>rosids</taxon>
        <taxon>malvids</taxon>
        <taxon>Brassicales</taxon>
        <taxon>Brassicaceae</taxon>
        <taxon>Brassiceae</taxon>
        <taxon>Brassica</taxon>
    </lineage>
</organism>
<protein>
    <recommendedName>
        <fullName evidence="3">Serine-threonine/tyrosine-protein kinase catalytic domain-containing protein</fullName>
    </recommendedName>
</protein>
<evidence type="ECO:0008006" key="3">
    <source>
        <dbReference type="Google" id="ProtNLM"/>
    </source>
</evidence>
<dbReference type="InterPro" id="IPR011009">
    <property type="entry name" value="Kinase-like_dom_sf"/>
</dbReference>
<accession>A0ABQ7NT38</accession>
<proteinExistence type="predicted"/>
<keyword evidence="2" id="KW-1185">Reference proteome</keyword>